<dbReference type="InterPro" id="IPR024002">
    <property type="entry name" value="For/NO2_transpt_CS"/>
</dbReference>
<dbReference type="PROSITE" id="PS01006">
    <property type="entry name" value="FORMATE_NITRITE_TP_2"/>
    <property type="match status" value="1"/>
</dbReference>
<reference evidence="7 8" key="1">
    <citation type="submission" date="2017-10" db="EMBL/GenBank/DDBJ databases">
        <title>Sequencing the genomes of 1000 actinobacteria strains.</title>
        <authorList>
            <person name="Klenk H.-P."/>
        </authorList>
    </citation>
    <scope>NUCLEOTIDE SEQUENCE [LARGE SCALE GENOMIC DNA]</scope>
    <source>
        <strain evidence="7 8">DSM 21574</strain>
    </source>
</reference>
<dbReference type="InterPro" id="IPR000292">
    <property type="entry name" value="For/NO2_transpt"/>
</dbReference>
<comment type="similarity">
    <text evidence="5">Belongs to the FNT transporter (TC 1.A.16) family.</text>
</comment>
<dbReference type="GO" id="GO:0005886">
    <property type="term" value="C:plasma membrane"/>
    <property type="evidence" value="ECO:0007669"/>
    <property type="project" value="TreeGrafter"/>
</dbReference>
<dbReference type="Proteomes" id="UP000221394">
    <property type="component" value="Unassembled WGS sequence"/>
</dbReference>
<evidence type="ECO:0000256" key="5">
    <source>
        <dbReference type="ARBA" id="ARBA00049660"/>
    </source>
</evidence>
<feature type="transmembrane region" description="Helical" evidence="6">
    <location>
        <begin position="189"/>
        <end position="213"/>
    </location>
</feature>
<comment type="subcellular location">
    <subcellularLocation>
        <location evidence="1">Membrane</location>
        <topology evidence="1">Multi-pass membrane protein</topology>
    </subcellularLocation>
</comment>
<evidence type="ECO:0000313" key="7">
    <source>
        <dbReference type="EMBL" id="PFG37220.1"/>
    </source>
</evidence>
<keyword evidence="3 6" id="KW-1133">Transmembrane helix</keyword>
<dbReference type="PANTHER" id="PTHR30520">
    <property type="entry name" value="FORMATE TRANSPORTER-RELATED"/>
    <property type="match status" value="1"/>
</dbReference>
<dbReference type="PANTHER" id="PTHR30520:SF8">
    <property type="entry name" value="NITRITE TRANSPORTER NIRC"/>
    <property type="match status" value="1"/>
</dbReference>
<dbReference type="OrthoDB" id="9786493at2"/>
<keyword evidence="4 6" id="KW-0472">Membrane</keyword>
<dbReference type="GO" id="GO:0015499">
    <property type="term" value="F:formate transmembrane transporter activity"/>
    <property type="evidence" value="ECO:0007669"/>
    <property type="project" value="TreeGrafter"/>
</dbReference>
<sequence>MLSIDETMSYQAQSAATKVAFTRRPIAYTVQSMLAGSYIGIAVVLMVSAAGPFLAAGSPATKLVQGLVFGVALTLVFTAGGELVTSTMMTMTQGAYSRAISWWEGGRTILFCFFGNMLGAFAFGGMVHLTGLLDRSTPAGAMLASMLEGKSHEAVPELFWRGVLCNMLVCLAIWSSVRLTSEGAKLFTIFWCLLAFITSGFEHVVANMTSFAVGLMSGLPETSWAEFARNMTVVGLGNLVGGAVVVGLAYAVSASRDRAPQTVDAVELPAEGPEAASAAALV</sequence>
<evidence type="ECO:0000256" key="6">
    <source>
        <dbReference type="SAM" id="Phobius"/>
    </source>
</evidence>
<name>A0A2A9EG69_9MICO</name>
<feature type="transmembrane region" description="Helical" evidence="6">
    <location>
        <begin position="109"/>
        <end position="133"/>
    </location>
</feature>
<dbReference type="Gene3D" id="1.20.1080.10">
    <property type="entry name" value="Glycerol uptake facilitator protein"/>
    <property type="match status" value="1"/>
</dbReference>
<dbReference type="Pfam" id="PF01226">
    <property type="entry name" value="Form_Nir_trans"/>
    <property type="match status" value="1"/>
</dbReference>
<evidence type="ECO:0000256" key="3">
    <source>
        <dbReference type="ARBA" id="ARBA00022989"/>
    </source>
</evidence>
<protein>
    <submittedName>
        <fullName evidence="7">Nitrite transporter NirC</fullName>
    </submittedName>
</protein>
<keyword evidence="2 6" id="KW-0812">Transmembrane</keyword>
<evidence type="ECO:0000313" key="8">
    <source>
        <dbReference type="Proteomes" id="UP000221394"/>
    </source>
</evidence>
<evidence type="ECO:0000256" key="2">
    <source>
        <dbReference type="ARBA" id="ARBA00022692"/>
    </source>
</evidence>
<feature type="transmembrane region" description="Helical" evidence="6">
    <location>
        <begin position="67"/>
        <end position="88"/>
    </location>
</feature>
<proteinExistence type="inferred from homology"/>
<dbReference type="InterPro" id="IPR023271">
    <property type="entry name" value="Aquaporin-like"/>
</dbReference>
<evidence type="ECO:0000256" key="4">
    <source>
        <dbReference type="ARBA" id="ARBA00023136"/>
    </source>
</evidence>
<keyword evidence="8" id="KW-1185">Reference proteome</keyword>
<comment type="caution">
    <text evidence="7">The sequence shown here is derived from an EMBL/GenBank/DDBJ whole genome shotgun (WGS) entry which is preliminary data.</text>
</comment>
<dbReference type="RefSeq" id="WP_098458301.1">
    <property type="nucleotide sequence ID" value="NZ_PDJH01000001.1"/>
</dbReference>
<feature type="transmembrane region" description="Helical" evidence="6">
    <location>
        <begin position="33"/>
        <end position="55"/>
    </location>
</feature>
<dbReference type="AlphaFoldDB" id="A0A2A9EG69"/>
<gene>
    <name evidence="7" type="ORF">ATL41_1974</name>
</gene>
<evidence type="ECO:0000256" key="1">
    <source>
        <dbReference type="ARBA" id="ARBA00004141"/>
    </source>
</evidence>
<feature type="transmembrane region" description="Helical" evidence="6">
    <location>
        <begin position="233"/>
        <end position="252"/>
    </location>
</feature>
<feature type="transmembrane region" description="Helical" evidence="6">
    <location>
        <begin position="158"/>
        <end position="177"/>
    </location>
</feature>
<accession>A0A2A9EG69</accession>
<dbReference type="EMBL" id="PDJH01000001">
    <property type="protein sequence ID" value="PFG37220.1"/>
    <property type="molecule type" value="Genomic_DNA"/>
</dbReference>
<organism evidence="7 8">
    <name type="scientific">Flavimobilis soli</name>
    <dbReference type="NCBI Taxonomy" id="442709"/>
    <lineage>
        <taxon>Bacteria</taxon>
        <taxon>Bacillati</taxon>
        <taxon>Actinomycetota</taxon>
        <taxon>Actinomycetes</taxon>
        <taxon>Micrococcales</taxon>
        <taxon>Jonesiaceae</taxon>
        <taxon>Flavimobilis</taxon>
    </lineage>
</organism>